<protein>
    <submittedName>
        <fullName evidence="5">AcrR family transcriptional regulator</fullName>
    </submittedName>
</protein>
<dbReference type="PRINTS" id="PR00455">
    <property type="entry name" value="HTHTETR"/>
</dbReference>
<dbReference type="InterPro" id="IPR009057">
    <property type="entry name" value="Homeodomain-like_sf"/>
</dbReference>
<evidence type="ECO:0000256" key="3">
    <source>
        <dbReference type="PROSITE-ProRule" id="PRU00335"/>
    </source>
</evidence>
<dbReference type="EMBL" id="JAUSTY010000007">
    <property type="protein sequence ID" value="MDQ0166272.1"/>
    <property type="molecule type" value="Genomic_DNA"/>
</dbReference>
<dbReference type="SUPFAM" id="SSF48498">
    <property type="entry name" value="Tetracyclin repressor-like, C-terminal domain"/>
    <property type="match status" value="1"/>
</dbReference>
<keyword evidence="6" id="KW-1185">Reference proteome</keyword>
<gene>
    <name evidence="5" type="ORF">J2S11_002173</name>
</gene>
<dbReference type="InterPro" id="IPR001647">
    <property type="entry name" value="HTH_TetR"/>
</dbReference>
<dbReference type="InterPro" id="IPR050624">
    <property type="entry name" value="HTH-type_Tx_Regulator"/>
</dbReference>
<dbReference type="PANTHER" id="PTHR43479">
    <property type="entry name" value="ACREF/ENVCD OPERON REPRESSOR-RELATED"/>
    <property type="match status" value="1"/>
</dbReference>
<organism evidence="5 6">
    <name type="scientific">Caldalkalibacillus horti</name>
    <dbReference type="NCBI Taxonomy" id="77523"/>
    <lineage>
        <taxon>Bacteria</taxon>
        <taxon>Bacillati</taxon>
        <taxon>Bacillota</taxon>
        <taxon>Bacilli</taxon>
        <taxon>Bacillales</taxon>
        <taxon>Bacillaceae</taxon>
        <taxon>Caldalkalibacillus</taxon>
    </lineage>
</organism>
<keyword evidence="2 3" id="KW-0238">DNA-binding</keyword>
<feature type="DNA-binding region" description="H-T-H motif" evidence="3">
    <location>
        <begin position="32"/>
        <end position="51"/>
    </location>
</feature>
<sequence length="207" mass="24398">MNGFERRREKKKDSIRQAALQLFMNHGMRRVSIGEIAAKAGVSQVTIYNHFGSKEELASHVIKHFLEEKWEEYLQQLEAPIPFIEKLNWFFLKRMQLFESFNLDFLEEFVMGHPDIAAITKEYELKARPLMIAFIEEGKATGFFNKELSLETILLYLNLYSTQMVTQLEQLPDDETKRRVYKELLSIFFYGIAGEKAEELKQTWSNQ</sequence>
<dbReference type="Proteomes" id="UP001235840">
    <property type="component" value="Unassembled WGS sequence"/>
</dbReference>
<evidence type="ECO:0000313" key="5">
    <source>
        <dbReference type="EMBL" id="MDQ0166272.1"/>
    </source>
</evidence>
<dbReference type="RefSeq" id="WP_307394332.1">
    <property type="nucleotide sequence ID" value="NZ_BAAADK010000048.1"/>
</dbReference>
<name>A0ABT9VZ69_9BACI</name>
<dbReference type="SUPFAM" id="SSF46689">
    <property type="entry name" value="Homeodomain-like"/>
    <property type="match status" value="1"/>
</dbReference>
<dbReference type="InterPro" id="IPR036271">
    <property type="entry name" value="Tet_transcr_reg_TetR-rel_C_sf"/>
</dbReference>
<comment type="caution">
    <text evidence="5">The sequence shown here is derived from an EMBL/GenBank/DDBJ whole genome shotgun (WGS) entry which is preliminary data.</text>
</comment>
<accession>A0ABT9VZ69</accession>
<keyword evidence="1" id="KW-0678">Repressor</keyword>
<evidence type="ECO:0000256" key="2">
    <source>
        <dbReference type="ARBA" id="ARBA00023125"/>
    </source>
</evidence>
<evidence type="ECO:0000256" key="1">
    <source>
        <dbReference type="ARBA" id="ARBA00022491"/>
    </source>
</evidence>
<dbReference type="Gene3D" id="1.10.357.10">
    <property type="entry name" value="Tetracycline Repressor, domain 2"/>
    <property type="match status" value="1"/>
</dbReference>
<dbReference type="PANTHER" id="PTHR43479:SF21">
    <property type="entry name" value="TRANSCRIPTIONAL REGULATOR, TETR FAMILY"/>
    <property type="match status" value="1"/>
</dbReference>
<proteinExistence type="predicted"/>
<reference evidence="5 6" key="1">
    <citation type="submission" date="2023-07" db="EMBL/GenBank/DDBJ databases">
        <title>Genomic Encyclopedia of Type Strains, Phase IV (KMG-IV): sequencing the most valuable type-strain genomes for metagenomic binning, comparative biology and taxonomic classification.</title>
        <authorList>
            <person name="Goeker M."/>
        </authorList>
    </citation>
    <scope>NUCLEOTIDE SEQUENCE [LARGE SCALE GENOMIC DNA]</scope>
    <source>
        <strain evidence="5 6">DSM 12751</strain>
    </source>
</reference>
<evidence type="ECO:0000259" key="4">
    <source>
        <dbReference type="PROSITE" id="PS50977"/>
    </source>
</evidence>
<evidence type="ECO:0000313" key="6">
    <source>
        <dbReference type="Proteomes" id="UP001235840"/>
    </source>
</evidence>
<feature type="domain" description="HTH tetR-type" evidence="4">
    <location>
        <begin position="9"/>
        <end position="69"/>
    </location>
</feature>
<dbReference type="PROSITE" id="PS50977">
    <property type="entry name" value="HTH_TETR_2"/>
    <property type="match status" value="1"/>
</dbReference>
<dbReference type="Pfam" id="PF00440">
    <property type="entry name" value="TetR_N"/>
    <property type="match status" value="1"/>
</dbReference>